<dbReference type="Proteomes" id="UP000483004">
    <property type="component" value="Unassembled WGS sequence"/>
</dbReference>
<dbReference type="Pfam" id="PF14361">
    <property type="entry name" value="RsbRD_N"/>
    <property type="match status" value="1"/>
</dbReference>
<accession>A0A6L3VDS5</accession>
<organism evidence="2 3">
    <name type="scientific">Actinomadura montaniterrae</name>
    <dbReference type="NCBI Taxonomy" id="1803903"/>
    <lineage>
        <taxon>Bacteria</taxon>
        <taxon>Bacillati</taxon>
        <taxon>Actinomycetota</taxon>
        <taxon>Actinomycetes</taxon>
        <taxon>Streptosporangiales</taxon>
        <taxon>Thermomonosporaceae</taxon>
        <taxon>Actinomadura</taxon>
    </lineage>
</organism>
<feature type="domain" description="RsbT co-antagonist protein RsbRD N-terminal" evidence="1">
    <location>
        <begin position="21"/>
        <end position="154"/>
    </location>
</feature>
<name>A0A6L3VDS5_9ACTN</name>
<dbReference type="EMBL" id="WBMR01000280">
    <property type="protein sequence ID" value="KAB2362650.1"/>
    <property type="molecule type" value="Genomic_DNA"/>
</dbReference>
<keyword evidence="3" id="KW-1185">Reference proteome</keyword>
<feature type="non-terminal residue" evidence="2">
    <location>
        <position position="234"/>
    </location>
</feature>
<sequence length="234" mass="25108">MEPSEDDRFLRLVSERGDDPRLLEGAVRAARGRSEMVAALPEEETRRHTRALLRGVLAALADGAPGEELLAAAERLGSDRARQGVPVAAFLDGFQAGRAHLVRTLIEDGRRRGVPDALLLDGVSRIDEINTALVHRMVHAHRVAELEMARTTREGRVQMLRQLLHGESVPVLAPLDPDAEYHCVVSDVSDPAVAAGLEARLVAAGPALCGLVDGRLAALVARLPPPVRTGPLLV</sequence>
<proteinExistence type="predicted"/>
<dbReference type="InterPro" id="IPR025751">
    <property type="entry name" value="RsbRD_N_dom"/>
</dbReference>
<evidence type="ECO:0000259" key="1">
    <source>
        <dbReference type="Pfam" id="PF14361"/>
    </source>
</evidence>
<evidence type="ECO:0000313" key="3">
    <source>
        <dbReference type="Proteomes" id="UP000483004"/>
    </source>
</evidence>
<evidence type="ECO:0000313" key="2">
    <source>
        <dbReference type="EMBL" id="KAB2362650.1"/>
    </source>
</evidence>
<comment type="caution">
    <text evidence="2">The sequence shown here is derived from an EMBL/GenBank/DDBJ whole genome shotgun (WGS) entry which is preliminary data.</text>
</comment>
<gene>
    <name evidence="2" type="ORF">F9B16_45195</name>
</gene>
<reference evidence="2 3" key="1">
    <citation type="submission" date="2019-09" db="EMBL/GenBank/DDBJ databases">
        <title>Actinomadura physcomitrii sp. nov., a novel actinomycete isolated from moss [Physcomitrium sphaericum (Ludw) Fuernr].</title>
        <authorList>
            <person name="Liu C."/>
            <person name="Zhuang X."/>
        </authorList>
    </citation>
    <scope>NUCLEOTIDE SEQUENCE [LARGE SCALE GENOMIC DNA]</scope>
    <source>
        <strain evidence="2 3">CYP1-1B</strain>
    </source>
</reference>
<protein>
    <submittedName>
        <fullName evidence="2">PucR family transcriptional regulator</fullName>
    </submittedName>
</protein>
<dbReference type="AlphaFoldDB" id="A0A6L3VDS5"/>